<evidence type="ECO:0000256" key="3">
    <source>
        <dbReference type="ARBA" id="ARBA00022695"/>
    </source>
</evidence>
<feature type="region of interest" description="Disordered" evidence="5">
    <location>
        <begin position="176"/>
        <end position="201"/>
    </location>
</feature>
<dbReference type="OrthoDB" id="109543at2759"/>
<dbReference type="Proteomes" id="UP000284842">
    <property type="component" value="Unassembled WGS sequence"/>
</dbReference>
<evidence type="ECO:0000259" key="6">
    <source>
        <dbReference type="PROSITE" id="PS50127"/>
    </source>
</evidence>
<dbReference type="EMBL" id="NHTK01005920">
    <property type="protein sequence ID" value="PPQ71310.1"/>
    <property type="molecule type" value="Genomic_DNA"/>
</dbReference>
<keyword evidence="4" id="KW-0520">NAD</keyword>
<evidence type="ECO:0000256" key="2">
    <source>
        <dbReference type="ARBA" id="ARBA00022679"/>
    </source>
</evidence>
<evidence type="ECO:0000256" key="5">
    <source>
        <dbReference type="SAM" id="MobiDB-lite"/>
    </source>
</evidence>
<dbReference type="SMART" id="SM00212">
    <property type="entry name" value="UBCc"/>
    <property type="match status" value="1"/>
</dbReference>
<dbReference type="SUPFAM" id="SSF54495">
    <property type="entry name" value="UBC-like"/>
    <property type="match status" value="1"/>
</dbReference>
<dbReference type="Pfam" id="PF00644">
    <property type="entry name" value="PARP"/>
    <property type="match status" value="1"/>
</dbReference>
<keyword evidence="8" id="KW-1185">Reference proteome</keyword>
<organism evidence="7 8">
    <name type="scientific">Panaeolus cyanescens</name>
    <dbReference type="NCBI Taxonomy" id="181874"/>
    <lineage>
        <taxon>Eukaryota</taxon>
        <taxon>Fungi</taxon>
        <taxon>Dikarya</taxon>
        <taxon>Basidiomycota</taxon>
        <taxon>Agaricomycotina</taxon>
        <taxon>Agaricomycetes</taxon>
        <taxon>Agaricomycetidae</taxon>
        <taxon>Agaricales</taxon>
        <taxon>Agaricineae</taxon>
        <taxon>Galeropsidaceae</taxon>
        <taxon>Panaeolus</taxon>
    </lineage>
</organism>
<dbReference type="AlphaFoldDB" id="A0A409VYJ9"/>
<sequence length="1162" mass="128853">MSRVELSNNRSNKLNRSASDILNQERPAAKRQKVDLSTPDDTDDDSLMKTTYDPLKNASLKGRKRFTADFADLKAASSAGFVASGLLLKKVRPGDDEGSVEISIEDSKGEPILNATLLISDTSEYPGSHSLFCYCPDGDLSAKIQRIVDELPDQPPSTVGETVQKLMASISRTMLTKPPVAKRQAESEDEEDEGEDSDAFDGFEDYDDIGAITAEPDSVMETLQQNFNEIVATDYRPGFIMLGGNDFVVSVSLPVIKLADSIPPRALMAWDRRLLSCTQHLTLLISGFRGHYPVLENDGSYSLNSQRLGVGLSFKVGLSHRYKPGTEQVQEVVRKHGLIIQDAEDEVRIQQELAAERARREMEWDPDVEEFPDDSMIEEIPEPVIDEGRFDRFSLSSSLESLMDQSFLKIVQLRRKFGLGWSGAETLLAEIEKSQGKDDEVFQQAASFVMKADREERELSRTTALPHDPLSGVGPEEPLNLPLTAFCYLVRRLSLCTRYCIVCHNKLSLDYEALKPYVCDSKLCSYQYYSLNRGPSLEYEIIHNPLTVDLLVSLAYSSASEGAMEDPLPIGMGLRVPPPSGAIAAPPVSNYAAHAAAQQQPQTPSLPRSPLVGEDGLCEFDSLDHPQMRSVIQQLISTLPSVEDMKKHLERKVKAGKSKPKLKDVDPNVSPAAWSILRWCVASCTAHIEAITDPAETVKGFESSFVQFKMTVGSPDAEAKFRDAIQKAVAKDKNAEKYPVLYAFHGSPLRNWHSIIRHGLWYKVVAHGRAYGDGVYLAKDASTSMGGYAAHGRSAWSKSSISPTNCMALAEVVNLPGEFVSTNPHYVIKDTHWIMCRYLLVKGLAADTVDLSAKMKAPVAAPTVPVVTLDPKHRTAVGGKVLEIPDPAYQIQNLLAARQSEAIYEEADAEDMSIFNRDQVKKDKAKATDSMEVDEDYIVPERKPAPSGPMVRPADDWKHDPEWVSNVVENLMLPPFESSPSASMAIQRELKSMLKEQDAAPSLRDLGWYMPPDLIGDNLYQWIVELHSLDPTLPIAQDMKARKLNSIIFEIRFPPTFPNSPPFFRIITPRFLPFIHGGGGHVTGGGSICMDLLTRDGWLPSYSISAVLMQIRLALSNLEPRPARLSQDWQRTYDVHESLAGYKRAAATHNWTLPPGLDRLVR</sequence>
<protein>
    <recommendedName>
        <fullName evidence="6">UBC core domain-containing protein</fullName>
    </recommendedName>
</protein>
<feature type="region of interest" description="Disordered" evidence="5">
    <location>
        <begin position="1"/>
        <end position="50"/>
    </location>
</feature>
<comment type="caution">
    <text evidence="7">The sequence shown here is derived from an EMBL/GenBank/DDBJ whole genome shotgun (WGS) entry which is preliminary data.</text>
</comment>
<dbReference type="STRING" id="181874.A0A409VYJ9"/>
<proteinExistence type="predicted"/>
<name>A0A409VYJ9_9AGAR</name>
<feature type="domain" description="UBC core" evidence="6">
    <location>
        <begin position="981"/>
        <end position="1162"/>
    </location>
</feature>
<feature type="compositionally biased region" description="Low complexity" evidence="5">
    <location>
        <begin position="1"/>
        <end position="19"/>
    </location>
</feature>
<reference evidence="7 8" key="1">
    <citation type="journal article" date="2018" name="Evol. Lett.">
        <title>Horizontal gene cluster transfer increased hallucinogenic mushroom diversity.</title>
        <authorList>
            <person name="Reynolds H.T."/>
            <person name="Vijayakumar V."/>
            <person name="Gluck-Thaler E."/>
            <person name="Korotkin H.B."/>
            <person name="Matheny P.B."/>
            <person name="Slot J.C."/>
        </authorList>
    </citation>
    <scope>NUCLEOTIDE SEQUENCE [LARGE SCALE GENOMIC DNA]</scope>
    <source>
        <strain evidence="7 8">2629</strain>
    </source>
</reference>
<dbReference type="PANTHER" id="PTHR21328">
    <property type="entry name" value="POLY ADP-RIBOSE POLYMERASE FAMILY, MEMBER PARP"/>
    <property type="match status" value="1"/>
</dbReference>
<evidence type="ECO:0000313" key="7">
    <source>
        <dbReference type="EMBL" id="PPQ71310.1"/>
    </source>
</evidence>
<dbReference type="InterPro" id="IPR000608">
    <property type="entry name" value="UBC"/>
</dbReference>
<dbReference type="CDD" id="cd23802">
    <property type="entry name" value="UBCc_UBE2Q"/>
    <property type="match status" value="1"/>
</dbReference>
<dbReference type="InterPro" id="IPR016135">
    <property type="entry name" value="UBQ-conjugating_enzyme/RWD"/>
</dbReference>
<keyword evidence="3" id="KW-0548">Nucleotidyltransferase</keyword>
<dbReference type="Pfam" id="PF00179">
    <property type="entry name" value="UQ_con"/>
    <property type="match status" value="1"/>
</dbReference>
<evidence type="ECO:0000256" key="1">
    <source>
        <dbReference type="ARBA" id="ARBA00022676"/>
    </source>
</evidence>
<dbReference type="SUPFAM" id="SSF56399">
    <property type="entry name" value="ADP-ribosylation"/>
    <property type="match status" value="1"/>
</dbReference>
<feature type="compositionally biased region" description="Acidic residues" evidence="5">
    <location>
        <begin position="187"/>
        <end position="201"/>
    </location>
</feature>
<keyword evidence="1" id="KW-0328">Glycosyltransferase</keyword>
<dbReference type="Gene3D" id="3.10.110.10">
    <property type="entry name" value="Ubiquitin Conjugating Enzyme"/>
    <property type="match status" value="1"/>
</dbReference>
<dbReference type="InterPro" id="IPR051838">
    <property type="entry name" value="ARTD_PARP"/>
</dbReference>
<dbReference type="Gene3D" id="3.90.228.10">
    <property type="match status" value="1"/>
</dbReference>
<keyword evidence="2" id="KW-0808">Transferase</keyword>
<dbReference type="GO" id="GO:0016779">
    <property type="term" value="F:nucleotidyltransferase activity"/>
    <property type="evidence" value="ECO:0007669"/>
    <property type="project" value="UniProtKB-KW"/>
</dbReference>
<dbReference type="GO" id="GO:0003950">
    <property type="term" value="F:NAD+ poly-ADP-ribosyltransferase activity"/>
    <property type="evidence" value="ECO:0007669"/>
    <property type="project" value="InterPro"/>
</dbReference>
<dbReference type="InterPro" id="IPR012317">
    <property type="entry name" value="Poly(ADP-ribose)pol_cat_dom"/>
</dbReference>
<dbReference type="InParanoid" id="A0A409VYJ9"/>
<dbReference type="PROSITE" id="PS50127">
    <property type="entry name" value="UBC_2"/>
    <property type="match status" value="1"/>
</dbReference>
<evidence type="ECO:0000313" key="8">
    <source>
        <dbReference type="Proteomes" id="UP000284842"/>
    </source>
</evidence>
<gene>
    <name evidence="7" type="ORF">CVT24_012036</name>
</gene>
<evidence type="ECO:0000256" key="4">
    <source>
        <dbReference type="ARBA" id="ARBA00023027"/>
    </source>
</evidence>
<accession>A0A409VYJ9</accession>